<accession>A0ABN8I8Z3</accession>
<feature type="compositionally biased region" description="Basic and acidic residues" evidence="8">
    <location>
        <begin position="111"/>
        <end position="134"/>
    </location>
</feature>
<evidence type="ECO:0000313" key="9">
    <source>
        <dbReference type="EMBL" id="CAH2048726.1"/>
    </source>
</evidence>
<dbReference type="InterPro" id="IPR045850">
    <property type="entry name" value="TRM2_met"/>
</dbReference>
<dbReference type="CDD" id="cd02440">
    <property type="entry name" value="AdoMet_MTases"/>
    <property type="match status" value="1"/>
</dbReference>
<evidence type="ECO:0000256" key="2">
    <source>
        <dbReference type="ARBA" id="ARBA00022679"/>
    </source>
</evidence>
<dbReference type="PANTHER" id="PTHR45904:SF2">
    <property type="entry name" value="TRNA (URACIL-5-)-METHYLTRANSFERASE HOMOLOG A"/>
    <property type="match status" value="1"/>
</dbReference>
<evidence type="ECO:0000256" key="8">
    <source>
        <dbReference type="SAM" id="MobiDB-lite"/>
    </source>
</evidence>
<feature type="binding site" evidence="6">
    <location>
        <position position="427"/>
    </location>
    <ligand>
        <name>S-adenosyl-L-methionine</name>
        <dbReference type="ChEBI" id="CHEBI:59789"/>
    </ligand>
</feature>
<dbReference type="EC" id="2.1.1.35" evidence="4"/>
<dbReference type="PROSITE" id="PS01231">
    <property type="entry name" value="TRMA_2"/>
    <property type="match status" value="1"/>
</dbReference>
<dbReference type="Gene3D" id="3.40.50.150">
    <property type="entry name" value="Vaccinia Virus protein VP39"/>
    <property type="match status" value="1"/>
</dbReference>
<dbReference type="Gene3D" id="3.30.70.330">
    <property type="match status" value="1"/>
</dbReference>
<dbReference type="InterPro" id="IPR012677">
    <property type="entry name" value="Nucleotide-bd_a/b_plait_sf"/>
</dbReference>
<dbReference type="InterPro" id="IPR029063">
    <property type="entry name" value="SAM-dependent_MTases_sf"/>
</dbReference>
<dbReference type="PROSITE" id="PS01230">
    <property type="entry name" value="TRMA_1"/>
    <property type="match status" value="1"/>
</dbReference>
<dbReference type="InterPro" id="IPR010280">
    <property type="entry name" value="U5_MeTrfase_fam"/>
</dbReference>
<feature type="non-terminal residue" evidence="9">
    <location>
        <position position="1"/>
    </location>
</feature>
<gene>
    <name evidence="9" type="ORF">IPOD504_LOCUS6320</name>
</gene>
<evidence type="ECO:0000256" key="1">
    <source>
        <dbReference type="ARBA" id="ARBA00022603"/>
    </source>
</evidence>
<dbReference type="Gene3D" id="2.40.50.1070">
    <property type="match status" value="1"/>
</dbReference>
<feature type="active site" description="Nucleophile" evidence="6">
    <location>
        <position position="504"/>
    </location>
</feature>
<dbReference type="Pfam" id="PF05958">
    <property type="entry name" value="tRNA_U5-meth_tr"/>
    <property type="match status" value="1"/>
</dbReference>
<evidence type="ECO:0000256" key="4">
    <source>
        <dbReference type="ARBA" id="ARBA00033763"/>
    </source>
</evidence>
<protein>
    <recommendedName>
        <fullName evidence="4">tRNA (uracil(54)-C(5))-methyltransferase</fullName>
        <ecNumber evidence="4">2.1.1.35</ecNumber>
    </recommendedName>
</protein>
<keyword evidence="10" id="KW-1185">Reference proteome</keyword>
<evidence type="ECO:0000313" key="10">
    <source>
        <dbReference type="Proteomes" id="UP000837857"/>
    </source>
</evidence>
<name>A0ABN8I8Z3_9NEOP</name>
<feature type="binding site" evidence="6">
    <location>
        <position position="377"/>
    </location>
    <ligand>
        <name>S-adenosyl-L-methionine</name>
        <dbReference type="ChEBI" id="CHEBI:59789"/>
    </ligand>
</feature>
<dbReference type="SUPFAM" id="SSF53335">
    <property type="entry name" value="S-adenosyl-L-methionine-dependent methyltransferases"/>
    <property type="match status" value="1"/>
</dbReference>
<evidence type="ECO:0000256" key="5">
    <source>
        <dbReference type="ARBA" id="ARBA00047278"/>
    </source>
</evidence>
<dbReference type="SUPFAM" id="SSF54928">
    <property type="entry name" value="RNA-binding domain, RBD"/>
    <property type="match status" value="1"/>
</dbReference>
<evidence type="ECO:0000256" key="7">
    <source>
        <dbReference type="PROSITE-ProRule" id="PRU10015"/>
    </source>
</evidence>
<dbReference type="InterPro" id="IPR030390">
    <property type="entry name" value="MeTrfase_TrmA_AS"/>
</dbReference>
<comment type="catalytic activity">
    <reaction evidence="5">
        <text>uridine(54) in tRNA + S-adenosyl-L-methionine = 5-methyluridine(54) in tRNA + S-adenosyl-L-homocysteine + H(+)</text>
        <dbReference type="Rhea" id="RHEA:42712"/>
        <dbReference type="Rhea" id="RHEA-COMP:10167"/>
        <dbReference type="Rhea" id="RHEA-COMP:10193"/>
        <dbReference type="ChEBI" id="CHEBI:15378"/>
        <dbReference type="ChEBI" id="CHEBI:57856"/>
        <dbReference type="ChEBI" id="CHEBI:59789"/>
        <dbReference type="ChEBI" id="CHEBI:65315"/>
        <dbReference type="ChEBI" id="CHEBI:74447"/>
        <dbReference type="EC" id="2.1.1.35"/>
    </reaction>
    <physiologicalReaction direction="left-to-right" evidence="5">
        <dbReference type="Rhea" id="RHEA:42713"/>
    </physiologicalReaction>
</comment>
<keyword evidence="3 6" id="KW-0949">S-adenosyl-L-methionine</keyword>
<dbReference type="EMBL" id="OW152830">
    <property type="protein sequence ID" value="CAH2048726.1"/>
    <property type="molecule type" value="Genomic_DNA"/>
</dbReference>
<keyword evidence="1 6" id="KW-0489">Methyltransferase</keyword>
<comment type="caution">
    <text evidence="6">Lacks conserved residue(s) required for the propagation of feature annotation.</text>
</comment>
<keyword evidence="2 6" id="KW-0808">Transferase</keyword>
<feature type="region of interest" description="Disordered" evidence="8">
    <location>
        <begin position="100"/>
        <end position="134"/>
    </location>
</feature>
<organism evidence="9 10">
    <name type="scientific">Iphiclides podalirius</name>
    <name type="common">scarce swallowtail</name>
    <dbReference type="NCBI Taxonomy" id="110791"/>
    <lineage>
        <taxon>Eukaryota</taxon>
        <taxon>Metazoa</taxon>
        <taxon>Ecdysozoa</taxon>
        <taxon>Arthropoda</taxon>
        <taxon>Hexapoda</taxon>
        <taxon>Insecta</taxon>
        <taxon>Pterygota</taxon>
        <taxon>Neoptera</taxon>
        <taxon>Endopterygota</taxon>
        <taxon>Lepidoptera</taxon>
        <taxon>Glossata</taxon>
        <taxon>Ditrysia</taxon>
        <taxon>Papilionoidea</taxon>
        <taxon>Papilionidae</taxon>
        <taxon>Papilioninae</taxon>
        <taxon>Iphiclides</taxon>
    </lineage>
</organism>
<dbReference type="PANTHER" id="PTHR45904">
    <property type="entry name" value="TRNA (URACIL-5-)-METHYLTRANSFERASE"/>
    <property type="match status" value="1"/>
</dbReference>
<feature type="binding site" evidence="6">
    <location>
        <position position="476"/>
    </location>
    <ligand>
        <name>S-adenosyl-L-methionine</name>
        <dbReference type="ChEBI" id="CHEBI:59789"/>
    </ligand>
</feature>
<reference evidence="9" key="1">
    <citation type="submission" date="2022-03" db="EMBL/GenBank/DDBJ databases">
        <authorList>
            <person name="Martin H S."/>
        </authorList>
    </citation>
    <scope>NUCLEOTIDE SEQUENCE</scope>
</reference>
<dbReference type="PROSITE" id="PS51687">
    <property type="entry name" value="SAM_MT_RNA_M5U"/>
    <property type="match status" value="1"/>
</dbReference>
<dbReference type="InterPro" id="IPR035979">
    <property type="entry name" value="RBD_domain_sf"/>
</dbReference>
<dbReference type="InterPro" id="IPR030391">
    <property type="entry name" value="MeTrfase_TrmA_CS"/>
</dbReference>
<evidence type="ECO:0000256" key="6">
    <source>
        <dbReference type="PROSITE-ProRule" id="PRU01024"/>
    </source>
</evidence>
<proteinExistence type="inferred from homology"/>
<dbReference type="Proteomes" id="UP000837857">
    <property type="component" value="Chromosome 18"/>
</dbReference>
<feature type="active site" evidence="7">
    <location>
        <position position="504"/>
    </location>
</feature>
<comment type="similarity">
    <text evidence="6">Belongs to the class I-like SAM-binding methyltransferase superfamily. RNA M5U methyltransferase family.</text>
</comment>
<evidence type="ECO:0000256" key="3">
    <source>
        <dbReference type="ARBA" id="ARBA00022691"/>
    </source>
</evidence>
<sequence>MEPSELTDLSEEYAYLDRGGFSSEKFKIELRGLPKYYGIAELKKLMNQKLGLNTSKIKRPKNGSFWLYACFQNEEDRVKAIAALNGFSWKGKTLIAEAANPAPDPLVRKRKQEEDGRASDKKIKDDNKSQEERLKDAATPYWNIPYDEQLKLKEKEIRHILMKYDNEVWKINKERRDEIEAKQKLHNGLSFELKPIEPSPITEGYRNKCEFTVGIDEESKKPTVGLRLGSYATGTVAVAPIESMKHISEEMKKAVLVFQEFVRKSNMAPFSPADYSGYWRYLTVRHSKFNGDIMLIIALHPQTLTVEDLKKLKTDLVEHFSSEESVSCGIRSLYYLLIAKRRPGEDASKPVHLMGSTHIIDVILGRQFRISPEAFFQVNTAGAEIMYQKAIELSQASSESTLLDICCGTGTIGLCFAKHCGRVLGLELVAEAVRDARSNAELNGIENCEFYAGKAEEILPSVLARAGGDQLVAVVDPPRAGLHMRAITQLRNTQKVRRLVYMSCSPASAVKNFVDLSRASSKTLRGAPFTPVCAIPVDMFPHTKHLELVILFERENENHTSKEEPEVVKVEDSVAVKAEIECDQK</sequence>